<name>A0A420XGW3_9PAST</name>
<dbReference type="PANTHER" id="PTHR30472">
    <property type="entry name" value="FERRIC ENTEROBACTIN TRANSPORT SYSTEM PERMEASE PROTEIN"/>
    <property type="match status" value="1"/>
</dbReference>
<evidence type="ECO:0000313" key="10">
    <source>
        <dbReference type="Proteomes" id="UP000280099"/>
    </source>
</evidence>
<dbReference type="Gene3D" id="1.10.3470.10">
    <property type="entry name" value="ABC transporter involved in vitamin B12 uptake, BtuC"/>
    <property type="match status" value="1"/>
</dbReference>
<dbReference type="GO" id="GO:0005886">
    <property type="term" value="C:plasma membrane"/>
    <property type="evidence" value="ECO:0007669"/>
    <property type="project" value="UniProtKB-SubCell"/>
</dbReference>
<dbReference type="AlphaFoldDB" id="A0A420XGW3"/>
<organism evidence="9 10">
    <name type="scientific">Otariodibacter oris</name>
    <dbReference type="NCBI Taxonomy" id="1032623"/>
    <lineage>
        <taxon>Bacteria</taxon>
        <taxon>Pseudomonadati</taxon>
        <taxon>Pseudomonadota</taxon>
        <taxon>Gammaproteobacteria</taxon>
        <taxon>Pasteurellales</taxon>
        <taxon>Pasteurellaceae</taxon>
        <taxon>Otariodibacter</taxon>
    </lineage>
</organism>
<keyword evidence="6 8" id="KW-1133">Transmembrane helix</keyword>
<evidence type="ECO:0000256" key="8">
    <source>
        <dbReference type="SAM" id="Phobius"/>
    </source>
</evidence>
<feature type="transmembrane region" description="Helical" evidence="8">
    <location>
        <begin position="50"/>
        <end position="68"/>
    </location>
</feature>
<dbReference type="PANTHER" id="PTHR30472:SF27">
    <property type="entry name" value="PETROBACTIN IMPORT SYSTEM PERMEASE PROTEIN YCLN"/>
    <property type="match status" value="1"/>
</dbReference>
<dbReference type="EMBL" id="RBJC01000006">
    <property type="protein sequence ID" value="RKR71894.1"/>
    <property type="molecule type" value="Genomic_DNA"/>
</dbReference>
<protein>
    <submittedName>
        <fullName evidence="9">Iron complex transport system permease protein</fullName>
    </submittedName>
</protein>
<gene>
    <name evidence="9" type="ORF">DES31_1245</name>
</gene>
<feature type="transmembrane region" description="Helical" evidence="8">
    <location>
        <begin position="182"/>
        <end position="202"/>
    </location>
</feature>
<dbReference type="OrthoDB" id="9811975at2"/>
<dbReference type="GO" id="GO:0022857">
    <property type="term" value="F:transmembrane transporter activity"/>
    <property type="evidence" value="ECO:0007669"/>
    <property type="project" value="InterPro"/>
</dbReference>
<dbReference type="SUPFAM" id="SSF81345">
    <property type="entry name" value="ABC transporter involved in vitamin B12 uptake, BtuC"/>
    <property type="match status" value="1"/>
</dbReference>
<keyword evidence="5 8" id="KW-0812">Transmembrane</keyword>
<evidence type="ECO:0000256" key="5">
    <source>
        <dbReference type="ARBA" id="ARBA00022692"/>
    </source>
</evidence>
<feature type="transmembrane region" description="Helical" evidence="8">
    <location>
        <begin position="292"/>
        <end position="311"/>
    </location>
</feature>
<keyword evidence="4" id="KW-1003">Cell membrane</keyword>
<dbReference type="Pfam" id="PF01032">
    <property type="entry name" value="FecCD"/>
    <property type="match status" value="1"/>
</dbReference>
<keyword evidence="7 8" id="KW-0472">Membrane</keyword>
<comment type="caution">
    <text evidence="9">The sequence shown here is derived from an EMBL/GenBank/DDBJ whole genome shotgun (WGS) entry which is preliminary data.</text>
</comment>
<feature type="transmembrane region" description="Helical" evidence="8">
    <location>
        <begin position="89"/>
        <end position="122"/>
    </location>
</feature>
<feature type="transmembrane region" description="Helical" evidence="8">
    <location>
        <begin position="134"/>
        <end position="156"/>
    </location>
</feature>
<evidence type="ECO:0000256" key="6">
    <source>
        <dbReference type="ARBA" id="ARBA00022989"/>
    </source>
</evidence>
<evidence type="ECO:0000256" key="4">
    <source>
        <dbReference type="ARBA" id="ARBA00022475"/>
    </source>
</evidence>
<dbReference type="InterPro" id="IPR000522">
    <property type="entry name" value="ABC_transptr_permease_BtuC"/>
</dbReference>
<evidence type="ECO:0000256" key="3">
    <source>
        <dbReference type="ARBA" id="ARBA00022448"/>
    </source>
</evidence>
<accession>A0A420XGW3</accession>
<feature type="transmembrane region" description="Helical" evidence="8">
    <location>
        <begin position="264"/>
        <end position="286"/>
    </location>
</feature>
<dbReference type="InterPro" id="IPR037294">
    <property type="entry name" value="ABC_BtuC-like"/>
</dbReference>
<evidence type="ECO:0000256" key="2">
    <source>
        <dbReference type="ARBA" id="ARBA00007935"/>
    </source>
</evidence>
<keyword evidence="3" id="KW-0813">Transport</keyword>
<comment type="similarity">
    <text evidence="2">Belongs to the binding-protein-dependent transport system permease family. FecCD subfamily.</text>
</comment>
<proteinExistence type="inferred from homology"/>
<reference evidence="9 10" key="1">
    <citation type="submission" date="2018-10" db="EMBL/GenBank/DDBJ databases">
        <title>Genomic Encyclopedia of Type Strains, Phase IV (KMG-IV): sequencing the most valuable type-strain genomes for metagenomic binning, comparative biology and taxonomic classification.</title>
        <authorList>
            <person name="Goeker M."/>
        </authorList>
    </citation>
    <scope>NUCLEOTIDE SEQUENCE [LARGE SCALE GENOMIC DNA]</scope>
    <source>
        <strain evidence="9 10">DSM 23800</strain>
    </source>
</reference>
<dbReference type="GO" id="GO:0033214">
    <property type="term" value="P:siderophore-iron import into cell"/>
    <property type="evidence" value="ECO:0007669"/>
    <property type="project" value="TreeGrafter"/>
</dbReference>
<dbReference type="RefSeq" id="WP_147404747.1">
    <property type="nucleotide sequence ID" value="NZ_CP016604.1"/>
</dbReference>
<comment type="subcellular location">
    <subcellularLocation>
        <location evidence="1">Cell membrane</location>
        <topology evidence="1">Multi-pass membrane protein</topology>
    </subcellularLocation>
</comment>
<feature type="transmembrane region" description="Helical" evidence="8">
    <location>
        <begin position="222"/>
        <end position="252"/>
    </location>
</feature>
<evidence type="ECO:0000256" key="7">
    <source>
        <dbReference type="ARBA" id="ARBA00023136"/>
    </source>
</evidence>
<dbReference type="CDD" id="cd06550">
    <property type="entry name" value="TM_ABC_iron-siderophores_like"/>
    <property type="match status" value="1"/>
</dbReference>
<evidence type="ECO:0000313" key="9">
    <source>
        <dbReference type="EMBL" id="RKR71894.1"/>
    </source>
</evidence>
<keyword evidence="10" id="KW-1185">Reference proteome</keyword>
<dbReference type="Proteomes" id="UP000280099">
    <property type="component" value="Unassembled WGS sequence"/>
</dbReference>
<evidence type="ECO:0000256" key="1">
    <source>
        <dbReference type="ARBA" id="ARBA00004651"/>
    </source>
</evidence>
<sequence length="318" mass="35156">MYSIITLFVLLVILSISSLFIGVSNVDIVSLFHFDPEQWNIVTLSRIPRLISLLIAGASLSVCGLIMQQISQNRFVSPTIVGTMDSARLGILLSIILFPNVAILGKTVFATIVAFFGSLLFILILRHVKFKNMIFVPLVGIMMGNIISSITLFIAIKLDILQNLSGWLQGDFSLIMQGRYELLYLGLPILVIIYFFISRFAIVGMGKDIAKMLGLNYQGTLYFGLFIVSIITSIILVTIGMIPFIGLIIPNLITLYYGDNLSKILPLTAILGALFIIVCDVFGRLIIYPYEVPINTTVGVLGSGIFLFILAKRYRNNA</sequence>